<proteinExistence type="inferred from homology"/>
<dbReference type="GO" id="GO:0004528">
    <property type="term" value="F:phosphodiesterase I activity"/>
    <property type="evidence" value="ECO:0007669"/>
    <property type="project" value="UniProtKB-EC"/>
</dbReference>
<evidence type="ECO:0000256" key="6">
    <source>
        <dbReference type="ARBA" id="ARBA00022842"/>
    </source>
</evidence>
<dbReference type="InterPro" id="IPR049132">
    <property type="entry name" value="FAN1-like_euk"/>
</dbReference>
<dbReference type="AlphaFoldDB" id="A0A8H7S2L7"/>
<evidence type="ECO:0000313" key="11">
    <source>
        <dbReference type="Proteomes" id="UP000646827"/>
    </source>
</evidence>
<comment type="function">
    <text evidence="8">Nuclease required for the repair of DNA interstrand cross-links (ICL). Acts as a 5'-3' exonuclease that anchors at a cut end of DNA and cleaves DNA successively at every third nucleotide, allowing to excise an ICL from one strand through flanking incisions.</text>
</comment>
<dbReference type="GO" id="GO:0046872">
    <property type="term" value="F:metal ion binding"/>
    <property type="evidence" value="ECO:0007669"/>
    <property type="project" value="UniProtKB-KW"/>
</dbReference>
<evidence type="ECO:0000256" key="8">
    <source>
        <dbReference type="RuleBase" id="RU365033"/>
    </source>
</evidence>
<dbReference type="GO" id="GO:0017108">
    <property type="term" value="F:5'-flap endonuclease activity"/>
    <property type="evidence" value="ECO:0007669"/>
    <property type="project" value="TreeGrafter"/>
</dbReference>
<dbReference type="GO" id="GO:0005634">
    <property type="term" value="C:nucleus"/>
    <property type="evidence" value="ECO:0007669"/>
    <property type="project" value="UniProtKB-SubCell"/>
</dbReference>
<keyword evidence="7 8" id="KW-0464">Manganese</keyword>
<dbReference type="EMBL" id="JAEPRB010000105">
    <property type="protein sequence ID" value="KAG2221561.1"/>
    <property type="molecule type" value="Genomic_DNA"/>
</dbReference>
<dbReference type="InterPro" id="IPR011856">
    <property type="entry name" value="tRNA_endonuc-like_dom_sf"/>
</dbReference>
<keyword evidence="8" id="KW-0234">DNA repair</keyword>
<dbReference type="GO" id="GO:0070336">
    <property type="term" value="F:flap-structured DNA binding"/>
    <property type="evidence" value="ECO:0007669"/>
    <property type="project" value="TreeGrafter"/>
</dbReference>
<dbReference type="Pfam" id="PF08774">
    <property type="entry name" value="VRR_NUC"/>
    <property type="match status" value="1"/>
</dbReference>
<evidence type="ECO:0000256" key="7">
    <source>
        <dbReference type="ARBA" id="ARBA00023211"/>
    </source>
</evidence>
<dbReference type="OrthoDB" id="76364at2759"/>
<accession>A0A8H7S2L7</accession>
<evidence type="ECO:0000256" key="4">
    <source>
        <dbReference type="ARBA" id="ARBA00022723"/>
    </source>
</evidence>
<keyword evidence="8" id="KW-0227">DNA damage</keyword>
<dbReference type="GO" id="GO:0008409">
    <property type="term" value="F:5'-3' exonuclease activity"/>
    <property type="evidence" value="ECO:0007669"/>
    <property type="project" value="TreeGrafter"/>
</dbReference>
<evidence type="ECO:0000256" key="3">
    <source>
        <dbReference type="ARBA" id="ARBA00022722"/>
    </source>
</evidence>
<dbReference type="GO" id="GO:0036297">
    <property type="term" value="P:interstrand cross-link repair"/>
    <property type="evidence" value="ECO:0007669"/>
    <property type="project" value="InterPro"/>
</dbReference>
<dbReference type="InterPro" id="IPR033315">
    <property type="entry name" value="Fan1-like"/>
</dbReference>
<evidence type="ECO:0000256" key="2">
    <source>
        <dbReference type="ARBA" id="ARBA00005533"/>
    </source>
</evidence>
<evidence type="ECO:0000313" key="10">
    <source>
        <dbReference type="EMBL" id="KAG2221561.1"/>
    </source>
</evidence>
<comment type="catalytic activity">
    <reaction evidence="1 8">
        <text>Hydrolytically removes 5'-nucleotides successively from the 3'-hydroxy termini of 3'-hydroxy-terminated oligonucleotides.</text>
        <dbReference type="EC" id="3.1.4.1"/>
    </reaction>
</comment>
<gene>
    <name evidence="10" type="ORF">INT45_002575</name>
</gene>
<dbReference type="InterPro" id="IPR049126">
    <property type="entry name" value="FAN1-like_TPR"/>
</dbReference>
<dbReference type="PANTHER" id="PTHR15749">
    <property type="entry name" value="FANCONI-ASSOCIATED NUCLEASE 1"/>
    <property type="match status" value="1"/>
</dbReference>
<reference evidence="10 11" key="1">
    <citation type="submission" date="2020-12" db="EMBL/GenBank/DDBJ databases">
        <title>Metabolic potential, ecology and presence of endohyphal bacteria is reflected in genomic diversity of Mucoromycotina.</title>
        <authorList>
            <person name="Muszewska A."/>
            <person name="Okrasinska A."/>
            <person name="Steczkiewicz K."/>
            <person name="Drgas O."/>
            <person name="Orlowska M."/>
            <person name="Perlinska-Lenart U."/>
            <person name="Aleksandrzak-Piekarczyk T."/>
            <person name="Szatraj K."/>
            <person name="Zielenkiewicz U."/>
            <person name="Pilsyk S."/>
            <person name="Malc E."/>
            <person name="Mieczkowski P."/>
            <person name="Kruszewska J.S."/>
            <person name="Biernat P."/>
            <person name="Pawlowska J."/>
        </authorList>
    </citation>
    <scope>NUCLEOTIDE SEQUENCE [LARGE SCALE GENOMIC DNA]</scope>
    <source>
        <strain evidence="10 11">CBS 142.35</strain>
    </source>
</reference>
<dbReference type="EC" id="3.1.4.1" evidence="8"/>
<comment type="similarity">
    <text evidence="2 8">Belongs to the FAN1 family.</text>
</comment>
<comment type="cofactor">
    <cofactor evidence="8">
        <name>Mg(2+)</name>
        <dbReference type="ChEBI" id="CHEBI:18420"/>
    </cofactor>
    <cofactor evidence="8">
        <name>Mn(2+)</name>
        <dbReference type="ChEBI" id="CHEBI:29035"/>
    </cofactor>
</comment>
<feature type="non-terminal residue" evidence="10">
    <location>
        <position position="1"/>
    </location>
</feature>
<dbReference type="PANTHER" id="PTHR15749:SF4">
    <property type="entry name" value="FANCONI-ASSOCIATED NUCLEASE 1"/>
    <property type="match status" value="1"/>
</dbReference>
<dbReference type="Gene3D" id="3.40.1350.10">
    <property type="match status" value="1"/>
</dbReference>
<dbReference type="CDD" id="cd22326">
    <property type="entry name" value="FAN1-like"/>
    <property type="match status" value="1"/>
</dbReference>
<keyword evidence="8" id="KW-0539">Nucleus</keyword>
<evidence type="ECO:0000256" key="1">
    <source>
        <dbReference type="ARBA" id="ARBA00000983"/>
    </source>
</evidence>
<protein>
    <recommendedName>
        <fullName evidence="8">Fanconi-associated nuclease</fullName>
        <ecNumber evidence="8">3.1.4.1</ecNumber>
    </recommendedName>
</protein>
<evidence type="ECO:0000259" key="9">
    <source>
        <dbReference type="SMART" id="SM00990"/>
    </source>
</evidence>
<feature type="domain" description="VRR-NUC" evidence="9">
    <location>
        <begin position="296"/>
        <end position="411"/>
    </location>
</feature>
<keyword evidence="11" id="KW-1185">Reference proteome</keyword>
<comment type="caution">
    <text evidence="10">The sequence shown here is derived from an EMBL/GenBank/DDBJ whole genome shotgun (WGS) entry which is preliminary data.</text>
</comment>
<keyword evidence="6 8" id="KW-0460">Magnesium</keyword>
<dbReference type="SMART" id="SM00990">
    <property type="entry name" value="VRR_NUC"/>
    <property type="match status" value="1"/>
</dbReference>
<dbReference type="Proteomes" id="UP000646827">
    <property type="component" value="Unassembled WGS sequence"/>
</dbReference>
<dbReference type="Pfam" id="PF21170">
    <property type="entry name" value="FAN1_TPR"/>
    <property type="match status" value="1"/>
</dbReference>
<comment type="subcellular location">
    <subcellularLocation>
        <location evidence="8">Nucleus</location>
    </subcellularLocation>
</comment>
<keyword evidence="3 8" id="KW-0540">Nuclease</keyword>
<organism evidence="10 11">
    <name type="scientific">Circinella minor</name>
    <dbReference type="NCBI Taxonomy" id="1195481"/>
    <lineage>
        <taxon>Eukaryota</taxon>
        <taxon>Fungi</taxon>
        <taxon>Fungi incertae sedis</taxon>
        <taxon>Mucoromycota</taxon>
        <taxon>Mucoromycotina</taxon>
        <taxon>Mucoromycetes</taxon>
        <taxon>Mucorales</taxon>
        <taxon>Lichtheimiaceae</taxon>
        <taxon>Circinella</taxon>
    </lineage>
</organism>
<evidence type="ECO:0000256" key="5">
    <source>
        <dbReference type="ARBA" id="ARBA00022801"/>
    </source>
</evidence>
<sequence length="419" mass="48834">RTTIWESRVELLEYEQALQTELKFEEQSIKAKMDHDDDTLRACWELCANCVGLWEDLLKTRKNKIRPYTLRQFEACRVYTRLIDHGTRILAKLHEYDLEAVMLRKLLNQKVYRVPKRGRWYDRLALVQSKKKDRQTKKQVLALCIEGIQDPTVHSIDLHKLHRWVHKLQRDLAIPKREQLDFSYLKLRKPEKRIIYGERVSEAVIGRKAIWRADDGAECSVEELSLSYYKKQGYQQGHHTEGGMISMLFMFLFWDIVFAPMDGVFETPYQTAPLDMGSDAFYAGRVSMINERIGEIEQGKFLELITQVDERERSRETVCIGVNWKYTTEELLQMAECIGAIALSSLCRLLAEEFGQRRGGMPDLCCWDYESKRCIFVEVKGPGDSLSETQKAWIDTLAGFGLNVEVCHVQVWTGDDMLL</sequence>
<keyword evidence="5 8" id="KW-0378">Hydrolase</keyword>
<dbReference type="InterPro" id="IPR014883">
    <property type="entry name" value="VRR_NUC"/>
</dbReference>
<keyword evidence="4 8" id="KW-0479">Metal-binding</keyword>
<name>A0A8H7S2L7_9FUNG</name>